<accession>A0AA36AGV0</accession>
<gene>
    <name evidence="1" type="ORF">OCTVUL_1B023333</name>
</gene>
<reference evidence="1" key="1">
    <citation type="submission" date="2023-08" db="EMBL/GenBank/DDBJ databases">
        <authorList>
            <person name="Alioto T."/>
            <person name="Alioto T."/>
            <person name="Gomez Garrido J."/>
        </authorList>
    </citation>
    <scope>NUCLEOTIDE SEQUENCE</scope>
</reference>
<proteinExistence type="predicted"/>
<name>A0AA36AGV0_OCTVU</name>
<dbReference type="AlphaFoldDB" id="A0AA36AGV0"/>
<organism evidence="1 2">
    <name type="scientific">Octopus vulgaris</name>
    <name type="common">Common octopus</name>
    <dbReference type="NCBI Taxonomy" id="6645"/>
    <lineage>
        <taxon>Eukaryota</taxon>
        <taxon>Metazoa</taxon>
        <taxon>Spiralia</taxon>
        <taxon>Lophotrochozoa</taxon>
        <taxon>Mollusca</taxon>
        <taxon>Cephalopoda</taxon>
        <taxon>Coleoidea</taxon>
        <taxon>Octopodiformes</taxon>
        <taxon>Octopoda</taxon>
        <taxon>Incirrata</taxon>
        <taxon>Octopodidae</taxon>
        <taxon>Octopus</taxon>
    </lineage>
</organism>
<dbReference type="Proteomes" id="UP001162480">
    <property type="component" value="Chromosome 1"/>
</dbReference>
<keyword evidence="2" id="KW-1185">Reference proteome</keyword>
<protein>
    <submittedName>
        <fullName evidence="1">Uncharacterized protein</fullName>
    </submittedName>
</protein>
<evidence type="ECO:0000313" key="2">
    <source>
        <dbReference type="Proteomes" id="UP001162480"/>
    </source>
</evidence>
<sequence>MIPDAYHNESVMLNDERNILQISYRQCCVFTYNKSVNIFSRVSLECKGVRYHDAQETHVFCEYDRFWQMAIDLDWLYTLTYAKERNIYIYFIFAPELITNIKLWKLWLPLNYQRNYQRPTRNIC</sequence>
<evidence type="ECO:0000313" key="1">
    <source>
        <dbReference type="EMBL" id="CAI9715289.1"/>
    </source>
</evidence>
<dbReference type="EMBL" id="OX597814">
    <property type="protein sequence ID" value="CAI9715289.1"/>
    <property type="molecule type" value="Genomic_DNA"/>
</dbReference>